<comment type="caution">
    <text evidence="2">The sequence shown here is derived from an EMBL/GenBank/DDBJ whole genome shotgun (WGS) entry which is preliminary data.</text>
</comment>
<feature type="region of interest" description="Disordered" evidence="1">
    <location>
        <begin position="1"/>
        <end position="43"/>
    </location>
</feature>
<evidence type="ECO:0000313" key="2">
    <source>
        <dbReference type="EMBL" id="OGK21177.1"/>
    </source>
</evidence>
<dbReference type="EMBL" id="MFZI01000020">
    <property type="protein sequence ID" value="OGK21177.1"/>
    <property type="molecule type" value="Genomic_DNA"/>
</dbReference>
<evidence type="ECO:0000256" key="1">
    <source>
        <dbReference type="SAM" id="MobiDB-lite"/>
    </source>
</evidence>
<protein>
    <submittedName>
        <fullName evidence="2">Uncharacterized protein</fullName>
    </submittedName>
</protein>
<accession>A0A1F7GQK5</accession>
<sequence>MEEPTSPEMNIPNQAVKSPEVANPVQTPDISLSGEPNPKVGEPANAEELAEVLKQLTQLKQFQAEKQNGTGRVQKLSVPHRMSNSLERPGILTRFTEWIRSFFNSLFAKKTYGRTTS</sequence>
<organism evidence="2 3">
    <name type="scientific">Candidatus Roizmanbacteria bacterium RIFCSPHIGHO2_01_FULL_39_8</name>
    <dbReference type="NCBI Taxonomy" id="1802033"/>
    <lineage>
        <taxon>Bacteria</taxon>
        <taxon>Candidatus Roizmaniibacteriota</taxon>
    </lineage>
</organism>
<reference evidence="2 3" key="1">
    <citation type="journal article" date="2016" name="Nat. Commun.">
        <title>Thousands of microbial genomes shed light on interconnected biogeochemical processes in an aquifer system.</title>
        <authorList>
            <person name="Anantharaman K."/>
            <person name="Brown C.T."/>
            <person name="Hug L.A."/>
            <person name="Sharon I."/>
            <person name="Castelle C.J."/>
            <person name="Probst A.J."/>
            <person name="Thomas B.C."/>
            <person name="Singh A."/>
            <person name="Wilkins M.J."/>
            <person name="Karaoz U."/>
            <person name="Brodie E.L."/>
            <person name="Williams K.H."/>
            <person name="Hubbard S.S."/>
            <person name="Banfield J.F."/>
        </authorList>
    </citation>
    <scope>NUCLEOTIDE SEQUENCE [LARGE SCALE GENOMIC DNA]</scope>
</reference>
<feature type="compositionally biased region" description="Polar residues" evidence="1">
    <location>
        <begin position="7"/>
        <end position="16"/>
    </location>
</feature>
<evidence type="ECO:0000313" key="3">
    <source>
        <dbReference type="Proteomes" id="UP000177026"/>
    </source>
</evidence>
<gene>
    <name evidence="2" type="ORF">A2866_00185</name>
</gene>
<dbReference type="Proteomes" id="UP000177026">
    <property type="component" value="Unassembled WGS sequence"/>
</dbReference>
<name>A0A1F7GQK5_9BACT</name>
<dbReference type="AlphaFoldDB" id="A0A1F7GQK5"/>
<proteinExistence type="predicted"/>